<sequence length="238" mass="27027">MQYWCPKEVEDWHISTDDVCALVDSLVAALWPTAKHVRILIVGVGYSKLAVSLRKKDKRYIPLASDIDEDAMRYQKMIVKSAGFEQAIKVFSLDLLNISTTLDPVEIILDKGTLDAIKILQGQDSAKKVVKQTMNRFMAPHGVYLNITMFIPEMKRIFSATGFKYLMCQLEYTQERKSRRGRSTHKTQWYSVYIAATDSETFRSLNGVVLGMGTYKLPLQDARTVKSCDLKPGAGFFH</sequence>
<dbReference type="SUPFAM" id="SSF53335">
    <property type="entry name" value="S-adenosyl-L-methionine-dependent methyltransferases"/>
    <property type="match status" value="1"/>
</dbReference>
<dbReference type="EMBL" id="HBJA01146162">
    <property type="protein sequence ID" value="CAE0838942.1"/>
    <property type="molecule type" value="Transcribed_RNA"/>
</dbReference>
<proteinExistence type="predicted"/>
<dbReference type="InterPro" id="IPR029063">
    <property type="entry name" value="SAM-dependent_MTases_sf"/>
</dbReference>
<dbReference type="Gene3D" id="3.40.50.150">
    <property type="entry name" value="Vaccinia Virus protein VP39"/>
    <property type="match status" value="1"/>
</dbReference>
<protein>
    <submittedName>
        <fullName evidence="1">Uncharacterized protein</fullName>
    </submittedName>
</protein>
<gene>
    <name evidence="1" type="ORF">EGYM00163_LOCUS50314</name>
</gene>
<accession>A0A7S4GJI6</accession>
<evidence type="ECO:0000313" key="1">
    <source>
        <dbReference type="EMBL" id="CAE0838942.1"/>
    </source>
</evidence>
<name>A0A7S4GJI6_9EUGL</name>
<organism evidence="1">
    <name type="scientific">Eutreptiella gymnastica</name>
    <dbReference type="NCBI Taxonomy" id="73025"/>
    <lineage>
        <taxon>Eukaryota</taxon>
        <taxon>Discoba</taxon>
        <taxon>Euglenozoa</taxon>
        <taxon>Euglenida</taxon>
        <taxon>Spirocuta</taxon>
        <taxon>Euglenophyceae</taxon>
        <taxon>Eutreptiales</taxon>
        <taxon>Eutreptiaceae</taxon>
        <taxon>Eutreptiella</taxon>
    </lineage>
</organism>
<dbReference type="AlphaFoldDB" id="A0A7S4GJI6"/>
<reference evidence="1" key="1">
    <citation type="submission" date="2021-01" db="EMBL/GenBank/DDBJ databases">
        <authorList>
            <person name="Corre E."/>
            <person name="Pelletier E."/>
            <person name="Niang G."/>
            <person name="Scheremetjew M."/>
            <person name="Finn R."/>
            <person name="Kale V."/>
            <person name="Holt S."/>
            <person name="Cochrane G."/>
            <person name="Meng A."/>
            <person name="Brown T."/>
            <person name="Cohen L."/>
        </authorList>
    </citation>
    <scope>NUCLEOTIDE SEQUENCE</scope>
    <source>
        <strain evidence="1">CCMP1594</strain>
    </source>
</reference>